<accession>A0A451DDB6</accession>
<keyword evidence="2 10" id="KW-0963">Cytoplasm</keyword>
<evidence type="ECO:0000256" key="5">
    <source>
        <dbReference type="ARBA" id="ARBA00023098"/>
    </source>
</evidence>
<evidence type="ECO:0000256" key="8">
    <source>
        <dbReference type="ARBA" id="ARBA00024069"/>
    </source>
</evidence>
<dbReference type="Gene3D" id="3.40.718.10">
    <property type="entry name" value="Isopropylmalate Dehydrogenase"/>
    <property type="match status" value="1"/>
</dbReference>
<dbReference type="EMBL" id="LR217720">
    <property type="protein sequence ID" value="VFP84430.1"/>
    <property type="molecule type" value="Genomic_DNA"/>
</dbReference>
<keyword evidence="6 10" id="KW-0594">Phospholipid biosynthesis</keyword>
<gene>
    <name evidence="10 11" type="primary">plsX</name>
    <name evidence="11" type="ORF">ERCILAFE3058_520</name>
</gene>
<dbReference type="OrthoDB" id="9806408at2"/>
<keyword evidence="3 10" id="KW-0444">Lipid biosynthesis</keyword>
<keyword evidence="7 10" id="KW-1208">Phospholipid metabolism</keyword>
<comment type="similarity">
    <text evidence="10">Belongs to the PlsX family.</text>
</comment>
<comment type="pathway">
    <text evidence="10">Lipid metabolism; phospholipid metabolism.</text>
</comment>
<evidence type="ECO:0000256" key="2">
    <source>
        <dbReference type="ARBA" id="ARBA00022490"/>
    </source>
</evidence>
<organism evidence="11 12">
    <name type="scientific">Candidatus Erwinia haradaeae</name>
    <dbReference type="NCBI Taxonomy" id="1922217"/>
    <lineage>
        <taxon>Bacteria</taxon>
        <taxon>Pseudomonadati</taxon>
        <taxon>Pseudomonadota</taxon>
        <taxon>Gammaproteobacteria</taxon>
        <taxon>Enterobacterales</taxon>
        <taxon>Erwiniaceae</taxon>
        <taxon>Erwinia</taxon>
    </lineage>
</organism>
<protein>
    <recommendedName>
        <fullName evidence="8 10">Phosphate acyltransferase</fullName>
        <ecNumber evidence="8 10">2.3.1.274</ecNumber>
    </recommendedName>
    <alternativeName>
        <fullName evidence="10">Acyl-ACP phosphotransacylase</fullName>
    </alternativeName>
    <alternativeName>
        <fullName evidence="10">Acyl-[acyl-carrier-protein]--phosphate acyltransferase</fullName>
    </alternativeName>
    <alternativeName>
        <fullName evidence="10">Phosphate-acyl-ACP acyltransferase</fullName>
    </alternativeName>
</protein>
<comment type="subunit">
    <text evidence="9 10">Homodimer. Probably interacts with PlsY.</text>
</comment>
<evidence type="ECO:0000256" key="10">
    <source>
        <dbReference type="HAMAP-Rule" id="MF_00019"/>
    </source>
</evidence>
<evidence type="ECO:0000256" key="3">
    <source>
        <dbReference type="ARBA" id="ARBA00022516"/>
    </source>
</evidence>
<dbReference type="EC" id="2.3.1.274" evidence="8 10"/>
<evidence type="ECO:0000256" key="7">
    <source>
        <dbReference type="ARBA" id="ARBA00023264"/>
    </source>
</evidence>
<comment type="subcellular location">
    <subcellularLocation>
        <location evidence="10">Cytoplasm</location>
    </subcellularLocation>
    <text evidence="10">Associated with the membrane possibly through PlsY.</text>
</comment>
<comment type="catalytic activity">
    <reaction evidence="1 10">
        <text>a fatty acyl-[ACP] + phosphate = an acyl phosphate + holo-[ACP]</text>
        <dbReference type="Rhea" id="RHEA:42292"/>
        <dbReference type="Rhea" id="RHEA-COMP:9685"/>
        <dbReference type="Rhea" id="RHEA-COMP:14125"/>
        <dbReference type="ChEBI" id="CHEBI:43474"/>
        <dbReference type="ChEBI" id="CHEBI:59918"/>
        <dbReference type="ChEBI" id="CHEBI:64479"/>
        <dbReference type="ChEBI" id="CHEBI:138651"/>
        <dbReference type="EC" id="2.3.1.274"/>
    </reaction>
</comment>
<evidence type="ECO:0000313" key="11">
    <source>
        <dbReference type="EMBL" id="VFP84430.1"/>
    </source>
</evidence>
<dbReference type="GO" id="GO:0043811">
    <property type="term" value="F:phosphate:acyl-[acyl carrier protein] acyltransferase activity"/>
    <property type="evidence" value="ECO:0007669"/>
    <property type="project" value="UniProtKB-UniRule"/>
</dbReference>
<dbReference type="GO" id="GO:0008654">
    <property type="term" value="P:phospholipid biosynthetic process"/>
    <property type="evidence" value="ECO:0007669"/>
    <property type="project" value="UniProtKB-KW"/>
</dbReference>
<sequence length="345" mass="37818">MNHLTLAIDAMGGDFGPCITVPASLQALSSNPHLRILLVGDPNLILLSLSNTDAILQKRLKIIGVKSNVHNNNQYVPILRRKHSSSMRKALEQVQEGKACACVSAGNTREMVGLAKLLLKPLSGVERPALMTMLPNQKKGKTIVLDIGANIHADTNLLVQFAIMGSVAAQDILGIRYPRVALINIGTEVNKGFKSIREAAEILQHSTSINFIGYLEANEILSGNTDVLICDGFVGNIMLKTMEGILKMFLSTSKLPRTEKEKTWKQRLLTRGLHKYLVKQFSYLHPDQYNGACLLGFHNTVIKSHGSANQRAFIAAIQQAEQVVRQEAPERISACLKAVLLPKSD</sequence>
<dbReference type="Proteomes" id="UP000294418">
    <property type="component" value="Chromosome"/>
</dbReference>
<dbReference type="SUPFAM" id="SSF53659">
    <property type="entry name" value="Isocitrate/Isopropylmalate dehydrogenase-like"/>
    <property type="match status" value="1"/>
</dbReference>
<dbReference type="InterPro" id="IPR003664">
    <property type="entry name" value="FA_synthesis"/>
</dbReference>
<dbReference type="PIRSF" id="PIRSF002465">
    <property type="entry name" value="Phsphlp_syn_PlsX"/>
    <property type="match status" value="1"/>
</dbReference>
<evidence type="ECO:0000313" key="12">
    <source>
        <dbReference type="Proteomes" id="UP000294418"/>
    </source>
</evidence>
<dbReference type="RefSeq" id="WP_157989894.1">
    <property type="nucleotide sequence ID" value="NZ_LR217720.1"/>
</dbReference>
<keyword evidence="4 10" id="KW-0808">Transferase</keyword>
<keyword evidence="5 10" id="KW-0443">Lipid metabolism</keyword>
<evidence type="ECO:0000256" key="1">
    <source>
        <dbReference type="ARBA" id="ARBA00001232"/>
    </source>
</evidence>
<name>A0A451DDB6_9GAMM</name>
<dbReference type="InterPro" id="IPR012281">
    <property type="entry name" value="Phospholipid_synth_PlsX-like"/>
</dbReference>
<dbReference type="GO" id="GO:0006633">
    <property type="term" value="P:fatty acid biosynthetic process"/>
    <property type="evidence" value="ECO:0007669"/>
    <property type="project" value="UniProtKB-UniRule"/>
</dbReference>
<keyword evidence="11" id="KW-0012">Acyltransferase</keyword>
<dbReference type="Pfam" id="PF02504">
    <property type="entry name" value="FA_synthesis"/>
    <property type="match status" value="1"/>
</dbReference>
<comment type="function">
    <text evidence="10">Catalyzes the reversible formation of acyl-phosphate (acyl-PO(4)) from acyl-[acyl-carrier-protein] (acyl-ACP). This enzyme utilizes acyl-ACP as fatty acyl donor, but not acyl-CoA.</text>
</comment>
<evidence type="ECO:0000256" key="4">
    <source>
        <dbReference type="ARBA" id="ARBA00022679"/>
    </source>
</evidence>
<dbReference type="NCBIfam" id="TIGR00182">
    <property type="entry name" value="plsX"/>
    <property type="match status" value="1"/>
</dbReference>
<proteinExistence type="inferred from homology"/>
<evidence type="ECO:0000256" key="9">
    <source>
        <dbReference type="ARBA" id="ARBA00046608"/>
    </source>
</evidence>
<dbReference type="UniPathway" id="UPA00085"/>
<dbReference type="GO" id="GO:0005737">
    <property type="term" value="C:cytoplasm"/>
    <property type="evidence" value="ECO:0007669"/>
    <property type="project" value="UniProtKB-SubCell"/>
</dbReference>
<dbReference type="PANTHER" id="PTHR30100:SF1">
    <property type="entry name" value="PHOSPHATE ACYLTRANSFERASE"/>
    <property type="match status" value="1"/>
</dbReference>
<reference evidence="11 12" key="1">
    <citation type="submission" date="2019-02" db="EMBL/GenBank/DDBJ databases">
        <authorList>
            <person name="Manzano-Marin A."/>
            <person name="Manzano-Marin A."/>
        </authorList>
    </citation>
    <scope>NUCLEOTIDE SEQUENCE [LARGE SCALE GENOMIC DNA]</scope>
    <source>
        <strain evidence="11 12">ErCilaricifoliae</strain>
    </source>
</reference>
<dbReference type="PANTHER" id="PTHR30100">
    <property type="entry name" value="FATTY ACID/PHOSPHOLIPID SYNTHESIS PROTEIN PLSX"/>
    <property type="match status" value="1"/>
</dbReference>
<dbReference type="AlphaFoldDB" id="A0A451DDB6"/>
<evidence type="ECO:0000256" key="6">
    <source>
        <dbReference type="ARBA" id="ARBA00023209"/>
    </source>
</evidence>
<dbReference type="HAMAP" id="MF_00019">
    <property type="entry name" value="PlsX"/>
    <property type="match status" value="1"/>
</dbReference>